<organism evidence="1">
    <name type="scientific">Lepeophtheirus salmonis</name>
    <name type="common">Salmon louse</name>
    <name type="synonym">Caligus salmonis</name>
    <dbReference type="NCBI Taxonomy" id="72036"/>
    <lineage>
        <taxon>Eukaryota</taxon>
        <taxon>Metazoa</taxon>
        <taxon>Ecdysozoa</taxon>
        <taxon>Arthropoda</taxon>
        <taxon>Crustacea</taxon>
        <taxon>Multicrustacea</taxon>
        <taxon>Hexanauplia</taxon>
        <taxon>Copepoda</taxon>
        <taxon>Siphonostomatoida</taxon>
        <taxon>Caligidae</taxon>
        <taxon>Lepeophtheirus</taxon>
    </lineage>
</organism>
<proteinExistence type="predicted"/>
<dbReference type="EMBL" id="HACA01022252">
    <property type="protein sequence ID" value="CDW39613.1"/>
    <property type="molecule type" value="Transcribed_RNA"/>
</dbReference>
<reference evidence="1" key="1">
    <citation type="submission" date="2014-05" db="EMBL/GenBank/DDBJ databases">
        <authorList>
            <person name="Chronopoulou M."/>
        </authorList>
    </citation>
    <scope>NUCLEOTIDE SEQUENCE</scope>
    <source>
        <tissue evidence="1">Whole organism</tissue>
    </source>
</reference>
<accession>A0A0K2UMX7</accession>
<evidence type="ECO:0000313" key="1">
    <source>
        <dbReference type="EMBL" id="CDW39613.1"/>
    </source>
</evidence>
<dbReference type="AlphaFoldDB" id="A0A0K2UMX7"/>
<name>A0A0K2UMX7_LEPSM</name>
<protein>
    <submittedName>
        <fullName evidence="1">Uncharacterized protein</fullName>
    </submittedName>
</protein>
<sequence>MLKDGTHRSIYSRFSNRFPLNNEGKTWITGHASGYSTNEL</sequence>